<feature type="compositionally biased region" description="Basic and acidic residues" evidence="2">
    <location>
        <begin position="142"/>
        <end position="152"/>
    </location>
</feature>
<keyword evidence="4" id="KW-1185">Reference proteome</keyword>
<comment type="caution">
    <text evidence="3">The sequence shown here is derived from an EMBL/GenBank/DDBJ whole genome shotgun (WGS) entry which is preliminary data.</text>
</comment>
<accession>A0A2R6P0B1</accession>
<dbReference type="PANTHER" id="PTHR31551:SF1">
    <property type="entry name" value="COILED-COIL DOMAIN-CONTAINING PROTEIN 12"/>
    <property type="match status" value="1"/>
</dbReference>
<evidence type="ECO:0000256" key="2">
    <source>
        <dbReference type="SAM" id="MobiDB-lite"/>
    </source>
</evidence>
<dbReference type="GO" id="GO:0005684">
    <property type="term" value="C:U2-type spliceosomal complex"/>
    <property type="evidence" value="ECO:0007669"/>
    <property type="project" value="TreeGrafter"/>
</dbReference>
<dbReference type="STRING" id="98765.A0A2R6P0B1"/>
<protein>
    <recommendedName>
        <fullName evidence="5">Coiled-coil domain-containing protein 12</fullName>
    </recommendedName>
</protein>
<dbReference type="GO" id="GO:0071014">
    <property type="term" value="C:post-mRNA release spliceosomal complex"/>
    <property type="evidence" value="ECO:0007669"/>
    <property type="project" value="TreeGrafter"/>
</dbReference>
<reference evidence="3 4" key="1">
    <citation type="submission" date="2018-02" db="EMBL/GenBank/DDBJ databases">
        <title>Genome sequence of the basidiomycete white-rot fungus Phlebia centrifuga.</title>
        <authorList>
            <person name="Granchi Z."/>
            <person name="Peng M."/>
            <person name="de Vries R.P."/>
            <person name="Hilden K."/>
            <person name="Makela M.R."/>
            <person name="Grigoriev I."/>
            <person name="Riley R."/>
        </authorList>
    </citation>
    <scope>NUCLEOTIDE SEQUENCE [LARGE SCALE GENOMIC DNA]</scope>
    <source>
        <strain evidence="3 4">FBCC195</strain>
    </source>
</reference>
<dbReference type="InterPro" id="IPR013169">
    <property type="entry name" value="mRNA_splic_Cwf18-like"/>
</dbReference>
<organism evidence="3 4">
    <name type="scientific">Hermanssonia centrifuga</name>
    <dbReference type="NCBI Taxonomy" id="98765"/>
    <lineage>
        <taxon>Eukaryota</taxon>
        <taxon>Fungi</taxon>
        <taxon>Dikarya</taxon>
        <taxon>Basidiomycota</taxon>
        <taxon>Agaricomycotina</taxon>
        <taxon>Agaricomycetes</taxon>
        <taxon>Polyporales</taxon>
        <taxon>Meruliaceae</taxon>
        <taxon>Hermanssonia</taxon>
    </lineage>
</organism>
<dbReference type="EMBL" id="MLYV02000616">
    <property type="protein sequence ID" value="PSR81500.1"/>
    <property type="molecule type" value="Genomic_DNA"/>
</dbReference>
<dbReference type="PANTHER" id="PTHR31551">
    <property type="entry name" value="PRE-MRNA-SPLICING FACTOR CWF18"/>
    <property type="match status" value="1"/>
</dbReference>
<evidence type="ECO:0000313" key="4">
    <source>
        <dbReference type="Proteomes" id="UP000186601"/>
    </source>
</evidence>
<gene>
    <name evidence="3" type="ORF">PHLCEN_2v6358</name>
</gene>
<evidence type="ECO:0000256" key="1">
    <source>
        <dbReference type="SAM" id="Coils"/>
    </source>
</evidence>
<dbReference type="Pfam" id="PF08315">
    <property type="entry name" value="cwf18"/>
    <property type="match status" value="1"/>
</dbReference>
<keyword evidence="1" id="KW-0175">Coiled coil</keyword>
<evidence type="ECO:0008006" key="5">
    <source>
        <dbReference type="Google" id="ProtNLM"/>
    </source>
</evidence>
<feature type="coiled-coil region" evidence="1">
    <location>
        <begin position="59"/>
        <end position="120"/>
    </location>
</feature>
<dbReference type="OrthoDB" id="10261348at2759"/>
<evidence type="ECO:0000313" key="3">
    <source>
        <dbReference type="EMBL" id="PSR81500.1"/>
    </source>
</evidence>
<proteinExistence type="predicted"/>
<dbReference type="AlphaFoldDB" id="A0A2R6P0B1"/>
<sequence length="158" mass="17988">MSLAEASEARKARLIALRKRKAGESVSQTGEVEPVVKHRTFDPETKTLKKHAPDDDFDMDTVEKEVDGLAEQIIKEDEERRAQDLDLHNIAPKRPNWDLKRDLEKKMAKLERNTQEAIHTLIRQRLAAQKGQSDDLVGALRAQEEHGQRDDGASDEED</sequence>
<dbReference type="Proteomes" id="UP000186601">
    <property type="component" value="Unassembled WGS sequence"/>
</dbReference>
<feature type="region of interest" description="Disordered" evidence="2">
    <location>
        <begin position="127"/>
        <end position="158"/>
    </location>
</feature>
<name>A0A2R6P0B1_9APHY</name>